<keyword evidence="4" id="KW-1185">Reference proteome</keyword>
<comment type="caution">
    <text evidence="3">The sequence shown here is derived from an EMBL/GenBank/DDBJ whole genome shotgun (WGS) entry which is preliminary data.</text>
</comment>
<dbReference type="Pfam" id="PF12973">
    <property type="entry name" value="Cupin_7"/>
    <property type="match status" value="1"/>
</dbReference>
<dbReference type="InterPro" id="IPR025979">
    <property type="entry name" value="ChrR-like_cupin_dom"/>
</dbReference>
<name>A0ABS0BA98_9GAMM</name>
<evidence type="ECO:0000313" key="3">
    <source>
        <dbReference type="EMBL" id="MBF6025914.1"/>
    </source>
</evidence>
<dbReference type="CDD" id="cd06989">
    <property type="entry name" value="cupin_DRT102"/>
    <property type="match status" value="1"/>
</dbReference>
<feature type="domain" description="ChrR-like cupin" evidence="2">
    <location>
        <begin position="38"/>
        <end position="138"/>
    </location>
</feature>
<dbReference type="Proteomes" id="UP001429984">
    <property type="component" value="Unassembled WGS sequence"/>
</dbReference>
<feature type="chain" id="PRO_5045717430" evidence="1">
    <location>
        <begin position="23"/>
        <end position="153"/>
    </location>
</feature>
<gene>
    <name evidence="3" type="ORF">IU514_17945</name>
</gene>
<keyword evidence="1" id="KW-0732">Signal</keyword>
<dbReference type="InterPro" id="IPR014710">
    <property type="entry name" value="RmlC-like_jellyroll"/>
</dbReference>
<dbReference type="EMBL" id="JADLZT010000012">
    <property type="protein sequence ID" value="MBF6025914.1"/>
    <property type="molecule type" value="Genomic_DNA"/>
</dbReference>
<dbReference type="Gene3D" id="2.60.120.10">
    <property type="entry name" value="Jelly Rolls"/>
    <property type="match status" value="1"/>
</dbReference>
<evidence type="ECO:0000313" key="4">
    <source>
        <dbReference type="Proteomes" id="UP001429984"/>
    </source>
</evidence>
<dbReference type="InterPro" id="IPR011051">
    <property type="entry name" value="RmlC_Cupin_sf"/>
</dbReference>
<sequence>MSSPISLAVAALLLLASSDALAQKAADEPALALAFTDAQLKWLGCPSFMPAGCEIAVLHGDPAKANADILIRVPADSTIPHHWHTSAERMVLLSGQLQVTYDGQETVALWPGHYAYGPAKRPHHAYCSKGSACVLFIAFESPVDAVPSASPGK</sequence>
<dbReference type="RefSeq" id="WP_194932514.1">
    <property type="nucleotide sequence ID" value="NZ_JADLZT010000012.1"/>
</dbReference>
<feature type="signal peptide" evidence="1">
    <location>
        <begin position="1"/>
        <end position="22"/>
    </location>
</feature>
<reference evidence="3 4" key="1">
    <citation type="submission" date="2020-11" db="EMBL/GenBank/DDBJ databases">
        <title>Draft Genome Sequence and Secondary Metabolite Biosynthetic Potential of the Lysobacter niastensis Type strain DSM 18481.</title>
        <authorList>
            <person name="Turrini P."/>
            <person name="Artuso I."/>
            <person name="Tescari M."/>
            <person name="Lugli G.A."/>
            <person name="Frangipani E."/>
            <person name="Ventura M."/>
            <person name="Visca P."/>
        </authorList>
    </citation>
    <scope>NUCLEOTIDE SEQUENCE [LARGE SCALE GENOMIC DNA]</scope>
    <source>
        <strain evidence="3 4">DSM 18481</strain>
    </source>
</reference>
<evidence type="ECO:0000259" key="2">
    <source>
        <dbReference type="Pfam" id="PF12973"/>
    </source>
</evidence>
<protein>
    <submittedName>
        <fullName evidence="3">Cupin domain-containing protein</fullName>
    </submittedName>
</protein>
<organism evidence="3 4">
    <name type="scientific">Lysobacter niastensis</name>
    <dbReference type="NCBI Taxonomy" id="380629"/>
    <lineage>
        <taxon>Bacteria</taxon>
        <taxon>Pseudomonadati</taxon>
        <taxon>Pseudomonadota</taxon>
        <taxon>Gammaproteobacteria</taxon>
        <taxon>Lysobacterales</taxon>
        <taxon>Lysobacteraceae</taxon>
        <taxon>Lysobacter</taxon>
    </lineage>
</organism>
<proteinExistence type="predicted"/>
<dbReference type="SUPFAM" id="SSF51182">
    <property type="entry name" value="RmlC-like cupins"/>
    <property type="match status" value="1"/>
</dbReference>
<evidence type="ECO:0000256" key="1">
    <source>
        <dbReference type="SAM" id="SignalP"/>
    </source>
</evidence>
<accession>A0ABS0BA98</accession>